<reference evidence="1" key="1">
    <citation type="submission" date="2019-08" db="EMBL/GenBank/DDBJ databases">
        <authorList>
            <person name="Kucharzyk K."/>
            <person name="Murdoch R.W."/>
            <person name="Higgins S."/>
            <person name="Loffler F."/>
        </authorList>
    </citation>
    <scope>NUCLEOTIDE SEQUENCE</scope>
</reference>
<sequence>MKDPFSDNLSISSSASSLAVLSAPLATSTTSENPSFFMAVESLRKDASNCPTRAGAVMAATFLPLLRARSMSTSWLRSSTAPKGHAATQQPQLMHFVKSIDATPCSPFVMASTGQFSSQGTDIFEMA</sequence>
<name>A0A645HW90_9ZZZZ</name>
<accession>A0A645HW90</accession>
<proteinExistence type="predicted"/>
<dbReference type="AlphaFoldDB" id="A0A645HW90"/>
<gene>
    <name evidence="1" type="ORF">SDC9_190880</name>
</gene>
<dbReference type="EMBL" id="VSSQ01101656">
    <property type="protein sequence ID" value="MPN43321.1"/>
    <property type="molecule type" value="Genomic_DNA"/>
</dbReference>
<evidence type="ECO:0000313" key="1">
    <source>
        <dbReference type="EMBL" id="MPN43321.1"/>
    </source>
</evidence>
<organism evidence="1">
    <name type="scientific">bioreactor metagenome</name>
    <dbReference type="NCBI Taxonomy" id="1076179"/>
    <lineage>
        <taxon>unclassified sequences</taxon>
        <taxon>metagenomes</taxon>
        <taxon>ecological metagenomes</taxon>
    </lineage>
</organism>
<protein>
    <submittedName>
        <fullName evidence="1">Uncharacterized protein</fullName>
    </submittedName>
</protein>
<comment type="caution">
    <text evidence="1">The sequence shown here is derived from an EMBL/GenBank/DDBJ whole genome shotgun (WGS) entry which is preliminary data.</text>
</comment>